<organism evidence="2 3">
    <name type="scientific">Thalassolituus hydrocarboniclasticus</name>
    <dbReference type="NCBI Taxonomy" id="2742796"/>
    <lineage>
        <taxon>Bacteria</taxon>
        <taxon>Pseudomonadati</taxon>
        <taxon>Pseudomonadota</taxon>
        <taxon>Gammaproteobacteria</taxon>
        <taxon>Oceanospirillales</taxon>
        <taxon>Oceanospirillaceae</taxon>
        <taxon>Thalassolituus</taxon>
    </lineage>
</organism>
<proteinExistence type="predicted"/>
<dbReference type="InterPro" id="IPR008023">
    <property type="entry name" value="DUF748"/>
</dbReference>
<protein>
    <submittedName>
        <fullName evidence="2">DUF748 domain-containing protein</fullName>
    </submittedName>
</protein>
<evidence type="ECO:0000313" key="2">
    <source>
        <dbReference type="EMBL" id="UXD87330.1"/>
    </source>
</evidence>
<name>A0ABY6A9G7_9GAMM</name>
<evidence type="ECO:0000256" key="1">
    <source>
        <dbReference type="SAM" id="MobiDB-lite"/>
    </source>
</evidence>
<sequence>MTKKRIAGFLFSFFVVLILLLLVLLYSAPFFAVKAGQKWYGSQGAGYQLTVSDWHWVPFRTELELTGVELRHPQTDAPQATTRVERLRLSFDPWALARQEIYIRDISLDGLRLSAALRNDEALRLLISGLMIPLQADNSAAAETESAAQQSEAVDVASADIQSASVQTEEITQAEESTQKEQPWRLRLGRLTLNDEIIDWQQDALTTQGPASRGQLRIASLQAGPFDSTAAKALPLNLTLELTQFELSGAQPVSLQQPFTLTLAGEIQQALTTPQWIGDISLDNLQLTAAGAPPLAVKRLQLSGVQAGADTQSIAELSLEQLLLGVGDAPLLSLGHYQVSDISASASQLATGLHEYADLQVAVKRLADGSLDRSALGDAAVESPQATTNTADAPDSSATNSDASASESGKKPEIAEPDHFQLFIAGIQQSGDSSGAEIHDVSVKPAYQGRVQIRELNISEISATLAASSQPELIKPVQIHAVLSLDDYNRIALDTSLTLDHSHAPEIYPQGNVTLRISQLDIVAFNGYLAQAMGYHLEKGMLNLDVDMDMQQAQLGGEARILLRNSSFVPEDEATIKRVSKQISMPVDTALDLLRDDNGNVRLTVPVSGDMSSPDFGSGDITAQLSKLALQSAALHYLKQSLQPYGLLLSIASYAGSELMAIRLDALAFAEGQTELNDEQIPHLEKVAQLMHGKTGLELQVCPFVSKTEATAEEEQWPQLARQRGAVVKAWLAQKTDDNDHSLAPRVTVCKPQQGEKAEVVLGFN</sequence>
<dbReference type="Pfam" id="PF05359">
    <property type="entry name" value="DUF748"/>
    <property type="match status" value="1"/>
</dbReference>
<gene>
    <name evidence="2" type="ORF">HUF19_07755</name>
</gene>
<evidence type="ECO:0000313" key="3">
    <source>
        <dbReference type="Proteomes" id="UP001065322"/>
    </source>
</evidence>
<dbReference type="EMBL" id="CP054475">
    <property type="protein sequence ID" value="UXD87330.1"/>
    <property type="molecule type" value="Genomic_DNA"/>
</dbReference>
<reference evidence="3" key="1">
    <citation type="submission" date="2020-06" db="EMBL/GenBank/DDBJ databases">
        <title>Thalassolituus marinus alknpb1M-1, a hydrocarbon-degrading bacterium isolated from the deep-sea overlying water using an in-situ strategy from the South China Sea basin.</title>
        <authorList>
            <person name="Dong C."/>
            <person name="Chen Y."/>
            <person name="Shao Z."/>
        </authorList>
    </citation>
    <scope>NUCLEOTIDE SEQUENCE [LARGE SCALE GENOMIC DNA]</scope>
    <source>
        <strain evidence="3">alknpb1M-1</strain>
    </source>
</reference>
<feature type="compositionally biased region" description="Low complexity" evidence="1">
    <location>
        <begin position="391"/>
        <end position="407"/>
    </location>
</feature>
<keyword evidence="3" id="KW-1185">Reference proteome</keyword>
<dbReference type="RefSeq" id="WP_260999248.1">
    <property type="nucleotide sequence ID" value="NZ_CP054475.1"/>
</dbReference>
<accession>A0ABY6A9G7</accession>
<dbReference type="Proteomes" id="UP001065322">
    <property type="component" value="Chromosome"/>
</dbReference>
<feature type="region of interest" description="Disordered" evidence="1">
    <location>
        <begin position="378"/>
        <end position="412"/>
    </location>
</feature>